<feature type="coiled-coil region" evidence="3">
    <location>
        <begin position="173"/>
        <end position="299"/>
    </location>
</feature>
<evidence type="ECO:0000313" key="7">
    <source>
        <dbReference type="Proteomes" id="UP000663864"/>
    </source>
</evidence>
<dbReference type="Proteomes" id="UP000663864">
    <property type="component" value="Unassembled WGS sequence"/>
</dbReference>
<dbReference type="Gene3D" id="1.20.5.170">
    <property type="match status" value="1"/>
</dbReference>
<feature type="compositionally biased region" description="Polar residues" evidence="4">
    <location>
        <begin position="752"/>
        <end position="774"/>
    </location>
</feature>
<name>A0A814NMV7_9BILA</name>
<dbReference type="Pfam" id="PF00038">
    <property type="entry name" value="Filament"/>
    <property type="match status" value="1"/>
</dbReference>
<comment type="caution">
    <text evidence="6">The sequence shown here is derived from an EMBL/GenBank/DDBJ whole genome shotgun (WGS) entry which is preliminary data.</text>
</comment>
<evidence type="ECO:0000256" key="2">
    <source>
        <dbReference type="ARBA" id="ARBA00023054"/>
    </source>
</evidence>
<feature type="region of interest" description="Disordered" evidence="4">
    <location>
        <begin position="648"/>
        <end position="1161"/>
    </location>
</feature>
<feature type="region of interest" description="Disordered" evidence="4">
    <location>
        <begin position="575"/>
        <end position="633"/>
    </location>
</feature>
<sequence>MYQQYEELQKNSSRTFDVIDASQGTSVSTTYRSAMSPRTVTVLRSGPTGLCTSNTSAKMRQSFISTGFNGAAGPGLSALVNAAGVPLRGGSTGVTTACTMAVGVNASGFNAARLNAASLFASGGSLANLFGGSNVITPGACALIAAEANATRLREKHDLVILNDKFATYIEKVRFLEAHNRKLQMELEFLLSRVGQGTSHIKEMYELEIAAANKLIEESKRDHANANKKVLEAEEILKREKARHGNISVSRVADQKEVDALKLRIAENEAQIALYRRRIADIEDEVQLYKKEGQSITAEIYCVQNELQNELLLKSSCECEKIALDDALANLKQTHEAELMRIRSNVVSTDLDPSIFFRNELALAIREIRKEYEATIANQRGELQSHYSIIINEIVFRNQPTNANIMVTEEYRRDVEKIRSNLMEVQNQNSYLLVKNQQIQNAIADLQRNTKALRESNSLTTTRIESEITEARSYLARIEENYAKVIAFKASLDNEIATYRKYLESADGLRGYVDRIEQAAQLKLVGQSSSSSSVLYVNRGQDTDIQQRTYINTSGSNYSYGASRRNANLSNLADQSAARSSPTQSHSISTVIASKPVESPRGSLYQESLGRSGAYKSQNITTQESTKRSSLVRDGASLSSLHENLTQNLGTQGSSQHPSLVRDGASSSSLHENLTQNYGTQGSSQHASLVRDGALSSSSHENLTQNYGTQGSSQHASLVRDGALSSSSHENLTRNLGTQGSSQHPSLVRDGASSTSSHENLTRNYGTQGSSQRASLVRDGASSSSLHENLTRNFGTQGSSQRASSVRDGTSSTASHENLTRNYGTQGSSQRASSVRDGASSTSSHENLTRNYGTQGSSQHPSLVRDGASSSSLHENLTRNFGTQGSSQRASSVRGGASSTASHENLTRNYGTQGSSQHPSLVRDGASSTSSHENLTRNYGTQGSSQHPSLVRDGASSSSLHENLTRNFGTQGSSHYPSLVRDRVSSSSSSRENSTRNFGTQGSSQHPSLVRDRVSSSSSSRENSTRNLGTQGSSQHPSLVRHGASSSSSQENLTRNLGTQGSSQHPSLVRDRVSSSSSSHENLTRNLGTQGSSQHASLVRDRVSSSSSSHENLTRDLGTQGSSQHASLVRDGASPSHESVSYEISFEDNLRDDDDDTIEND</sequence>
<dbReference type="SMART" id="SM01391">
    <property type="entry name" value="Filament"/>
    <property type="match status" value="1"/>
</dbReference>
<dbReference type="AlphaFoldDB" id="A0A814NMV7"/>
<dbReference type="GO" id="GO:0005652">
    <property type="term" value="C:nuclear lamina"/>
    <property type="evidence" value="ECO:0007669"/>
    <property type="project" value="TreeGrafter"/>
</dbReference>
<keyword evidence="2 3" id="KW-0175">Coiled coil</keyword>
<evidence type="ECO:0000259" key="5">
    <source>
        <dbReference type="PROSITE" id="PS51842"/>
    </source>
</evidence>
<feature type="compositionally biased region" description="Polar residues" evidence="4">
    <location>
        <begin position="1044"/>
        <end position="1066"/>
    </location>
</feature>
<evidence type="ECO:0000256" key="3">
    <source>
        <dbReference type="SAM" id="Coils"/>
    </source>
</evidence>
<feature type="compositionally biased region" description="Polar residues" evidence="4">
    <location>
        <begin position="1080"/>
        <end position="1096"/>
    </location>
</feature>
<dbReference type="GO" id="GO:0006998">
    <property type="term" value="P:nuclear envelope organization"/>
    <property type="evidence" value="ECO:0007669"/>
    <property type="project" value="TreeGrafter"/>
</dbReference>
<feature type="compositionally biased region" description="Polar residues" evidence="4">
    <location>
        <begin position="926"/>
        <end position="948"/>
    </location>
</feature>
<evidence type="ECO:0000313" key="6">
    <source>
        <dbReference type="EMBL" id="CAF1093517.1"/>
    </source>
</evidence>
<feature type="compositionally biased region" description="Polar residues" evidence="4">
    <location>
        <begin position="665"/>
        <end position="687"/>
    </location>
</feature>
<feature type="domain" description="IF rod" evidence="5">
    <location>
        <begin position="155"/>
        <end position="374"/>
    </location>
</feature>
<proteinExistence type="predicted"/>
<dbReference type="GO" id="GO:0007097">
    <property type="term" value="P:nuclear migration"/>
    <property type="evidence" value="ECO:0007669"/>
    <property type="project" value="TreeGrafter"/>
</dbReference>
<feature type="compositionally biased region" description="Polar residues" evidence="4">
    <location>
        <begin position="724"/>
        <end position="745"/>
    </location>
</feature>
<feature type="compositionally biased region" description="Polar residues" evidence="4">
    <location>
        <begin position="991"/>
        <end position="1007"/>
    </location>
</feature>
<dbReference type="SUPFAM" id="SSF64593">
    <property type="entry name" value="Intermediate filament protein, coiled coil region"/>
    <property type="match status" value="2"/>
</dbReference>
<dbReference type="EMBL" id="CAJNOT010000845">
    <property type="protein sequence ID" value="CAF1093517.1"/>
    <property type="molecule type" value="Genomic_DNA"/>
</dbReference>
<feature type="coiled-coil region" evidence="3">
    <location>
        <begin position="408"/>
        <end position="456"/>
    </location>
</feature>
<feature type="compositionally biased region" description="Acidic residues" evidence="4">
    <location>
        <begin position="1150"/>
        <end position="1161"/>
    </location>
</feature>
<feature type="compositionally biased region" description="Polar residues" evidence="4">
    <location>
        <begin position="575"/>
        <end position="592"/>
    </location>
</feature>
<protein>
    <recommendedName>
        <fullName evidence="5">IF rod domain-containing protein</fullName>
    </recommendedName>
</protein>
<feature type="compositionally biased region" description="Polar residues" evidence="4">
    <location>
        <begin position="695"/>
        <end position="716"/>
    </location>
</feature>
<feature type="compositionally biased region" description="Polar residues" evidence="4">
    <location>
        <begin position="781"/>
        <end position="861"/>
    </location>
</feature>
<feature type="compositionally biased region" description="Polar residues" evidence="4">
    <location>
        <begin position="868"/>
        <end position="919"/>
    </location>
</feature>
<dbReference type="PANTHER" id="PTHR45721:SF12">
    <property type="entry name" value="INTERMEDIATE FILAMENT PROTEIN IFA-1"/>
    <property type="match status" value="1"/>
</dbReference>
<feature type="compositionally biased region" description="Polar residues" evidence="4">
    <location>
        <begin position="648"/>
        <end position="658"/>
    </location>
</feature>
<feature type="compositionally biased region" description="Polar residues" evidence="4">
    <location>
        <begin position="1021"/>
        <end position="1037"/>
    </location>
</feature>
<evidence type="ECO:0000256" key="4">
    <source>
        <dbReference type="SAM" id="MobiDB-lite"/>
    </source>
</evidence>
<evidence type="ECO:0000256" key="1">
    <source>
        <dbReference type="ARBA" id="ARBA00022754"/>
    </source>
</evidence>
<feature type="compositionally biased region" description="Polar residues" evidence="4">
    <location>
        <begin position="955"/>
        <end position="976"/>
    </location>
</feature>
<dbReference type="PANTHER" id="PTHR45721">
    <property type="entry name" value="LAMIN DM0-RELATED"/>
    <property type="match status" value="1"/>
</dbReference>
<dbReference type="GO" id="GO:0031507">
    <property type="term" value="P:heterochromatin formation"/>
    <property type="evidence" value="ECO:0007669"/>
    <property type="project" value="TreeGrafter"/>
</dbReference>
<dbReference type="GO" id="GO:0051664">
    <property type="term" value="P:nuclear pore localization"/>
    <property type="evidence" value="ECO:0007669"/>
    <property type="project" value="TreeGrafter"/>
</dbReference>
<accession>A0A814NMV7</accession>
<gene>
    <name evidence="6" type="ORF">ZHD862_LOCUS17217</name>
</gene>
<feature type="compositionally biased region" description="Polar residues" evidence="4">
    <location>
        <begin position="1117"/>
        <end position="1126"/>
    </location>
</feature>
<dbReference type="GO" id="GO:0005882">
    <property type="term" value="C:intermediate filament"/>
    <property type="evidence" value="ECO:0007669"/>
    <property type="project" value="UniProtKB-KW"/>
</dbReference>
<organism evidence="6 7">
    <name type="scientific">Rotaria sordida</name>
    <dbReference type="NCBI Taxonomy" id="392033"/>
    <lineage>
        <taxon>Eukaryota</taxon>
        <taxon>Metazoa</taxon>
        <taxon>Spiralia</taxon>
        <taxon>Gnathifera</taxon>
        <taxon>Rotifera</taxon>
        <taxon>Eurotatoria</taxon>
        <taxon>Bdelloidea</taxon>
        <taxon>Philodinida</taxon>
        <taxon>Philodinidae</taxon>
        <taxon>Rotaria</taxon>
    </lineage>
</organism>
<dbReference type="GO" id="GO:0090435">
    <property type="term" value="P:protein localization to nuclear envelope"/>
    <property type="evidence" value="ECO:0007669"/>
    <property type="project" value="TreeGrafter"/>
</dbReference>
<reference evidence="6" key="1">
    <citation type="submission" date="2021-02" db="EMBL/GenBank/DDBJ databases">
        <authorList>
            <person name="Nowell W R."/>
        </authorList>
    </citation>
    <scope>NUCLEOTIDE SEQUENCE</scope>
</reference>
<dbReference type="InterPro" id="IPR039008">
    <property type="entry name" value="IF_rod_dom"/>
</dbReference>
<feature type="compositionally biased region" description="Polar residues" evidence="4">
    <location>
        <begin position="615"/>
        <end position="624"/>
    </location>
</feature>
<keyword evidence="1" id="KW-0403">Intermediate filament</keyword>
<dbReference type="PROSITE" id="PS51842">
    <property type="entry name" value="IF_ROD_2"/>
    <property type="match status" value="1"/>
</dbReference>
<dbReference type="GO" id="GO:0005200">
    <property type="term" value="F:structural constituent of cytoskeleton"/>
    <property type="evidence" value="ECO:0007669"/>
    <property type="project" value="TreeGrafter"/>
</dbReference>